<name>A0A9N7P454_STRHE</name>
<accession>A0A9N7P454</accession>
<gene>
    <name evidence="1" type="ORF">SHERM_09026</name>
</gene>
<dbReference type="Proteomes" id="UP001153555">
    <property type="component" value="Unassembled WGS sequence"/>
</dbReference>
<proteinExistence type="predicted"/>
<dbReference type="OrthoDB" id="10576432at2759"/>
<organism evidence="1 2">
    <name type="scientific">Striga hermonthica</name>
    <name type="common">Purple witchweed</name>
    <name type="synonym">Buchnera hermonthica</name>
    <dbReference type="NCBI Taxonomy" id="68872"/>
    <lineage>
        <taxon>Eukaryota</taxon>
        <taxon>Viridiplantae</taxon>
        <taxon>Streptophyta</taxon>
        <taxon>Embryophyta</taxon>
        <taxon>Tracheophyta</taxon>
        <taxon>Spermatophyta</taxon>
        <taxon>Magnoliopsida</taxon>
        <taxon>eudicotyledons</taxon>
        <taxon>Gunneridae</taxon>
        <taxon>Pentapetalae</taxon>
        <taxon>asterids</taxon>
        <taxon>lamiids</taxon>
        <taxon>Lamiales</taxon>
        <taxon>Orobanchaceae</taxon>
        <taxon>Buchnereae</taxon>
        <taxon>Striga</taxon>
    </lineage>
</organism>
<dbReference type="AlphaFoldDB" id="A0A9N7P454"/>
<feature type="non-terminal residue" evidence="1">
    <location>
        <position position="1"/>
    </location>
</feature>
<evidence type="ECO:0000313" key="2">
    <source>
        <dbReference type="Proteomes" id="UP001153555"/>
    </source>
</evidence>
<evidence type="ECO:0000313" key="1">
    <source>
        <dbReference type="EMBL" id="CAA0843248.1"/>
    </source>
</evidence>
<dbReference type="EMBL" id="CACSLK010035018">
    <property type="protein sequence ID" value="CAA0843248.1"/>
    <property type="molecule type" value="Genomic_DNA"/>
</dbReference>
<protein>
    <submittedName>
        <fullName evidence="1">Uncharacterized protein</fullName>
    </submittedName>
</protein>
<sequence length="61" mass="6893">LFTGQKVNLQKSGIFFSRNTPSNLRDSICNVLQRIVPHRSTIYLGLPLGIGRSKKEAFDFI</sequence>
<keyword evidence="2" id="KW-1185">Reference proteome</keyword>
<comment type="caution">
    <text evidence="1">The sequence shown here is derived from an EMBL/GenBank/DDBJ whole genome shotgun (WGS) entry which is preliminary data.</text>
</comment>
<feature type="non-terminal residue" evidence="1">
    <location>
        <position position="61"/>
    </location>
</feature>
<reference evidence="1" key="1">
    <citation type="submission" date="2019-12" db="EMBL/GenBank/DDBJ databases">
        <authorList>
            <person name="Scholes J."/>
        </authorList>
    </citation>
    <scope>NUCLEOTIDE SEQUENCE</scope>
</reference>